<keyword evidence="3" id="KW-1185">Reference proteome</keyword>
<evidence type="ECO:0000313" key="3">
    <source>
        <dbReference type="Proteomes" id="UP000009374"/>
    </source>
</evidence>
<sequence length="443" mass="50463">MTRKWTIETEEILPGKVEAVVPTFSPDGTKIACVRLTDPDTIHETRDLGCLTVIDASTGKVLHDVGENLVAVNYRERGRGANELVPVWSPDGRYITFHQDRKKWEHFGAQWMLVRLDTQTGEMVTFPFDPDAVRPQSFQISPSGRHLAIHTRQRWKPYTRKILWKTTKHIVMGDQLTVCGPLGENKIDVIDWPASRHHHEESLGDFHWLPDGERLVYIVRFKEGRFREESLLYLWSPGEGSRELYRSSEHIDHFSVSPDGGTLWFHTRDRRIESPARRNTIVRLDLRTGEAVPLLVHREFFYPMVSPAGGNILMEMQAEAGGRGLALLREGAEEPTPVVKTGYNLYPLWSPRGNAFLYLRTRPDSKPFWTWPTEPLLQNVEGGSPNKILPVDATARLVNCRPSFAPSGKEIVFVARDEAEEANVRFAGLWRSRILEGEGSGEE</sequence>
<evidence type="ECO:0000256" key="1">
    <source>
        <dbReference type="ARBA" id="ARBA00009820"/>
    </source>
</evidence>
<dbReference type="PANTHER" id="PTHR36842:SF1">
    <property type="entry name" value="PROTEIN TOLB"/>
    <property type="match status" value="1"/>
</dbReference>
<dbReference type="Pfam" id="PF07676">
    <property type="entry name" value="PD40"/>
    <property type="match status" value="1"/>
</dbReference>
<evidence type="ECO:0000313" key="2">
    <source>
        <dbReference type="EMBL" id="EES53585.1"/>
    </source>
</evidence>
<dbReference type="AlphaFoldDB" id="C6HUX4"/>
<dbReference type="InterPro" id="IPR011042">
    <property type="entry name" value="6-blade_b-propeller_TolB-like"/>
</dbReference>
<protein>
    <submittedName>
        <fullName evidence="2">Uncharacterized protein</fullName>
    </submittedName>
</protein>
<dbReference type="Proteomes" id="UP000009374">
    <property type="component" value="Unassembled WGS sequence"/>
</dbReference>
<dbReference type="InterPro" id="IPR011659">
    <property type="entry name" value="WD40"/>
</dbReference>
<organism evidence="2 3">
    <name type="scientific">Leptospirillum ferrodiazotrophum</name>
    <dbReference type="NCBI Taxonomy" id="412449"/>
    <lineage>
        <taxon>Bacteria</taxon>
        <taxon>Pseudomonadati</taxon>
        <taxon>Nitrospirota</taxon>
        <taxon>Nitrospiria</taxon>
        <taxon>Nitrospirales</taxon>
        <taxon>Nitrospiraceae</taxon>
        <taxon>Leptospirillum</taxon>
    </lineage>
</organism>
<dbReference type="Gene3D" id="2.120.10.30">
    <property type="entry name" value="TolB, C-terminal domain"/>
    <property type="match status" value="2"/>
</dbReference>
<accession>C6HUX4</accession>
<comment type="similarity">
    <text evidence="1">Belongs to the TolB family.</text>
</comment>
<proteinExistence type="inferred from homology"/>
<dbReference type="SUPFAM" id="SSF82171">
    <property type="entry name" value="DPP6 N-terminal domain-like"/>
    <property type="match status" value="1"/>
</dbReference>
<reference evidence="2 3" key="1">
    <citation type="journal article" date="2009" name="Appl. Environ. Microbiol.">
        <title>Community genomic and proteomic analyses of chemoautotrophic iron-oxidizing "Leptospirillum rubarum" (Group II) and "Leptospirillum ferrodiazotrophum" (Group III) bacteria in acid mine drainage biofilms.</title>
        <authorList>
            <person name="Goltsman D.S."/>
            <person name="Denef V.J."/>
            <person name="Singer S.W."/>
            <person name="VerBerkmoes N.C."/>
            <person name="Lefsrud M."/>
            <person name="Mueller R.S."/>
            <person name="Dick G.J."/>
            <person name="Sun C.L."/>
            <person name="Wheeler K.E."/>
            <person name="Zemla A."/>
            <person name="Baker B.J."/>
            <person name="Hauser L."/>
            <person name="Land M."/>
            <person name="Shah M.B."/>
            <person name="Thelen M.P."/>
            <person name="Hettich R.L."/>
            <person name="Banfield J.F."/>
        </authorList>
    </citation>
    <scope>NUCLEOTIDE SEQUENCE [LARGE SCALE GENOMIC DNA]</scope>
</reference>
<dbReference type="EMBL" id="GG693859">
    <property type="protein sequence ID" value="EES53585.1"/>
    <property type="molecule type" value="Genomic_DNA"/>
</dbReference>
<gene>
    <name evidence="2" type="ORF">UBAL3_74420042</name>
</gene>
<name>C6HUX4_9BACT</name>
<dbReference type="PANTHER" id="PTHR36842">
    <property type="entry name" value="PROTEIN TOLB HOMOLOG"/>
    <property type="match status" value="1"/>
</dbReference>